<keyword evidence="1" id="KW-0813">Transport</keyword>
<name>A0ABT1RPF8_9FIRM</name>
<evidence type="ECO:0000313" key="6">
    <source>
        <dbReference type="Proteomes" id="UP001524502"/>
    </source>
</evidence>
<feature type="domain" description="ABC transporter" evidence="4">
    <location>
        <begin position="6"/>
        <end position="242"/>
    </location>
</feature>
<dbReference type="InterPro" id="IPR003593">
    <property type="entry name" value="AAA+_ATPase"/>
</dbReference>
<reference evidence="5 6" key="1">
    <citation type="submission" date="2022-06" db="EMBL/GenBank/DDBJ databases">
        <title>Isolation of gut microbiota from human fecal samples.</title>
        <authorList>
            <person name="Pamer E.G."/>
            <person name="Barat B."/>
            <person name="Waligurski E."/>
            <person name="Medina S."/>
            <person name="Paddock L."/>
            <person name="Mostad J."/>
        </authorList>
    </citation>
    <scope>NUCLEOTIDE SEQUENCE [LARGE SCALE GENOMIC DNA]</scope>
    <source>
        <strain evidence="5 6">SL.3.17</strain>
    </source>
</reference>
<sequence length="261" mass="29027">MKDVLLEVKNASFSYKGGRIIFHDVNLSLHKGEIFTILGPNGAGKSTLLNSIVRLLKLNEGEILLNGKTITSMRERDIAKMIAYVSQSSMSTFDYSVREYIVMGRAAHIGIFGKPGKEDYAIADAIIEKMNIQHLSQKLYMQISGGERQQACVARALVQQPEIIIFDEPTSALDYGNQLKTLALIRELSEHGYGVIMTTHNPDHVILLGGTAGILDRGGRMKSGPAEEMLDETYLSELYRANLKLVYVDDVKRKACLAMRF</sequence>
<evidence type="ECO:0000256" key="1">
    <source>
        <dbReference type="ARBA" id="ARBA00022448"/>
    </source>
</evidence>
<dbReference type="SUPFAM" id="SSF52540">
    <property type="entry name" value="P-loop containing nucleoside triphosphate hydrolases"/>
    <property type="match status" value="1"/>
</dbReference>
<comment type="caution">
    <text evidence="5">The sequence shown here is derived from an EMBL/GenBank/DDBJ whole genome shotgun (WGS) entry which is preliminary data.</text>
</comment>
<dbReference type="Proteomes" id="UP001524502">
    <property type="component" value="Unassembled WGS sequence"/>
</dbReference>
<evidence type="ECO:0000256" key="3">
    <source>
        <dbReference type="ARBA" id="ARBA00022840"/>
    </source>
</evidence>
<evidence type="ECO:0000256" key="2">
    <source>
        <dbReference type="ARBA" id="ARBA00022741"/>
    </source>
</evidence>
<keyword evidence="3 5" id="KW-0067">ATP-binding</keyword>
<dbReference type="EMBL" id="JANFXK010000010">
    <property type="protein sequence ID" value="MCQ4637058.1"/>
    <property type="molecule type" value="Genomic_DNA"/>
</dbReference>
<dbReference type="SMART" id="SM00382">
    <property type="entry name" value="AAA"/>
    <property type="match status" value="1"/>
</dbReference>
<proteinExistence type="predicted"/>
<dbReference type="InterPro" id="IPR027417">
    <property type="entry name" value="P-loop_NTPase"/>
</dbReference>
<dbReference type="PANTHER" id="PTHR42734:SF19">
    <property type="entry name" value="IRON COMPOUNDS ABC TRANSPORTER, ATP-BINDING PROTEIN"/>
    <property type="match status" value="1"/>
</dbReference>
<dbReference type="CDD" id="cd03214">
    <property type="entry name" value="ABC_Iron-Siderophores_B12_Hemin"/>
    <property type="match status" value="1"/>
</dbReference>
<keyword evidence="2" id="KW-0547">Nucleotide-binding</keyword>
<dbReference type="Pfam" id="PF00005">
    <property type="entry name" value="ABC_tran"/>
    <property type="match status" value="1"/>
</dbReference>
<dbReference type="PANTHER" id="PTHR42734">
    <property type="entry name" value="METAL TRANSPORT SYSTEM ATP-BINDING PROTEIN TM_0124-RELATED"/>
    <property type="match status" value="1"/>
</dbReference>
<dbReference type="Gene3D" id="3.40.50.300">
    <property type="entry name" value="P-loop containing nucleotide triphosphate hydrolases"/>
    <property type="match status" value="1"/>
</dbReference>
<dbReference type="GO" id="GO:0005524">
    <property type="term" value="F:ATP binding"/>
    <property type="evidence" value="ECO:0007669"/>
    <property type="project" value="UniProtKB-KW"/>
</dbReference>
<organism evidence="5 6">
    <name type="scientific">Anaerovorax odorimutans</name>
    <dbReference type="NCBI Taxonomy" id="109327"/>
    <lineage>
        <taxon>Bacteria</taxon>
        <taxon>Bacillati</taxon>
        <taxon>Bacillota</taxon>
        <taxon>Clostridia</taxon>
        <taxon>Peptostreptococcales</taxon>
        <taxon>Anaerovoracaceae</taxon>
        <taxon>Anaerovorax</taxon>
    </lineage>
</organism>
<dbReference type="InterPro" id="IPR050153">
    <property type="entry name" value="Metal_Ion_Import_ABC"/>
</dbReference>
<keyword evidence="6" id="KW-1185">Reference proteome</keyword>
<dbReference type="PROSITE" id="PS50893">
    <property type="entry name" value="ABC_TRANSPORTER_2"/>
    <property type="match status" value="1"/>
</dbReference>
<dbReference type="InterPro" id="IPR003439">
    <property type="entry name" value="ABC_transporter-like_ATP-bd"/>
</dbReference>
<protein>
    <submittedName>
        <fullName evidence="5">ABC transporter ATP-binding protein</fullName>
    </submittedName>
</protein>
<evidence type="ECO:0000259" key="4">
    <source>
        <dbReference type="PROSITE" id="PS50893"/>
    </source>
</evidence>
<accession>A0ABT1RPF8</accession>
<evidence type="ECO:0000313" key="5">
    <source>
        <dbReference type="EMBL" id="MCQ4637058.1"/>
    </source>
</evidence>
<dbReference type="RefSeq" id="WP_256132252.1">
    <property type="nucleotide sequence ID" value="NZ_JANFXK010000010.1"/>
</dbReference>
<gene>
    <name evidence="5" type="ORF">NE619_10000</name>
</gene>